<organism evidence="1 2">
    <name type="scientific">Kluyvera cryocrescens</name>
    <name type="common">Kluyvera citrophila</name>
    <dbReference type="NCBI Taxonomy" id="580"/>
    <lineage>
        <taxon>Bacteria</taxon>
        <taxon>Pseudomonadati</taxon>
        <taxon>Pseudomonadota</taxon>
        <taxon>Gammaproteobacteria</taxon>
        <taxon>Enterobacterales</taxon>
        <taxon>Enterobacteriaceae</taxon>
        <taxon>Kluyvera</taxon>
    </lineage>
</organism>
<sequence>MSLTDFQGCGRSFRELSGKRERQLGLGYHRWSAGVWLRQPGPLRTGIYRRCGLVQQRRCLQYHHQRSDWSAILDRESRTVSLVETLEPPTIATIGRAGSFSALPSASSSAASSGPAQATSANLPIPWSRSLCTVCGTECIHHEYVAQCGIFFRQRFVVFLLAFVEANVFPEPPAHRQQLQRRPGNLLPDVLEQTVCLSDN</sequence>
<reference evidence="1 2" key="1">
    <citation type="submission" date="2019-03" db="EMBL/GenBank/DDBJ databases">
        <authorList>
            <consortium name="Pathogen Informatics"/>
        </authorList>
    </citation>
    <scope>NUCLEOTIDE SEQUENCE [LARGE SCALE GENOMIC DNA]</scope>
    <source>
        <strain evidence="1 2">NCTC12993</strain>
    </source>
</reference>
<protein>
    <submittedName>
        <fullName evidence="1">Uncharacterized protein</fullName>
    </submittedName>
</protein>
<keyword evidence="2" id="KW-1185">Reference proteome</keyword>
<dbReference type="EMBL" id="CAADJD010000018">
    <property type="protein sequence ID" value="VFS62883.1"/>
    <property type="molecule type" value="Genomic_DNA"/>
</dbReference>
<name>A0A485ASE4_KLUCR</name>
<dbReference type="Proteomes" id="UP000401081">
    <property type="component" value="Unassembled WGS sequence"/>
</dbReference>
<gene>
    <name evidence="1" type="ORF">NCTC12993_02355</name>
</gene>
<evidence type="ECO:0000313" key="1">
    <source>
        <dbReference type="EMBL" id="VFS62883.1"/>
    </source>
</evidence>
<dbReference type="AlphaFoldDB" id="A0A485ASE4"/>
<accession>A0A485ASE4</accession>
<proteinExistence type="predicted"/>
<evidence type="ECO:0000313" key="2">
    <source>
        <dbReference type="Proteomes" id="UP000401081"/>
    </source>
</evidence>